<dbReference type="NCBIfam" id="TIGR03317">
    <property type="entry name" value="ygfZ_signature"/>
    <property type="match status" value="1"/>
</dbReference>
<keyword evidence="4" id="KW-1185">Reference proteome</keyword>
<comment type="caution">
    <text evidence="3">The sequence shown here is derived from an EMBL/GenBank/DDBJ whole genome shotgun (WGS) entry which is preliminary data.</text>
</comment>
<accession>A0A934RU32</accession>
<dbReference type="PANTHER" id="PTHR22602">
    <property type="entry name" value="TRANSFERASE CAF17, MITOCHONDRIAL-RELATED"/>
    <property type="match status" value="1"/>
</dbReference>
<organism evidence="3 4">
    <name type="scientific">Pelagicoccus mobilis</name>
    <dbReference type="NCBI Taxonomy" id="415221"/>
    <lineage>
        <taxon>Bacteria</taxon>
        <taxon>Pseudomonadati</taxon>
        <taxon>Verrucomicrobiota</taxon>
        <taxon>Opitutia</taxon>
        <taxon>Puniceicoccales</taxon>
        <taxon>Pelagicoccaceae</taxon>
        <taxon>Pelagicoccus</taxon>
    </lineage>
</organism>
<dbReference type="RefSeq" id="WP_200355104.1">
    <property type="nucleotide sequence ID" value="NZ_JAENIL010000013.1"/>
</dbReference>
<keyword evidence="1" id="KW-0809">Transit peptide</keyword>
<name>A0A934RU32_9BACT</name>
<dbReference type="Pfam" id="PF01571">
    <property type="entry name" value="GCV_T"/>
    <property type="match status" value="1"/>
</dbReference>
<sequence>MRTRRFYSYQPGCVLRASGPDAAEFLQGQFSNDLSKMAAGDVVYGLWLDRKGKIVADSFVLRRGDEEFLLVSYHCAEGAVFERLDAYLIMEEVELEGCSSLSSGVGVFGEISAIEEDLEVAIPETGKFCEEDGVIAFWGRRSDEPCLEILAIATESKSKFEGILEGVRSGGAVELVDDEMAEMAIRSKVPRIGISFGERDLPQELGLEVDAVSFSKGCYLGQEVMARLHAMGRVRKALAVLSIDETVTREFPLDLVDAGGKRQGSLREVVYPKTGGVGLGVLNLSFVEGDLYVGETLVRRVDTEETGHE</sequence>
<reference evidence="3" key="1">
    <citation type="submission" date="2021-01" db="EMBL/GenBank/DDBJ databases">
        <title>Modified the classification status of verrucomicrobia.</title>
        <authorList>
            <person name="Feng X."/>
        </authorList>
    </citation>
    <scope>NUCLEOTIDE SEQUENCE</scope>
    <source>
        <strain evidence="3">KCTC 13126</strain>
    </source>
</reference>
<dbReference type="EMBL" id="JAENIL010000013">
    <property type="protein sequence ID" value="MBK1876887.1"/>
    <property type="molecule type" value="Genomic_DNA"/>
</dbReference>
<dbReference type="InterPro" id="IPR027266">
    <property type="entry name" value="TrmE/GcvT-like"/>
</dbReference>
<gene>
    <name evidence="3" type="ORF">JIN87_08415</name>
</gene>
<dbReference type="AlphaFoldDB" id="A0A934RU32"/>
<dbReference type="SUPFAM" id="SSF103025">
    <property type="entry name" value="Folate-binding domain"/>
    <property type="match status" value="1"/>
</dbReference>
<dbReference type="InterPro" id="IPR017703">
    <property type="entry name" value="YgfZ/GCV_T_CS"/>
</dbReference>
<dbReference type="Proteomes" id="UP000617628">
    <property type="component" value="Unassembled WGS sequence"/>
</dbReference>
<dbReference type="PANTHER" id="PTHR22602:SF0">
    <property type="entry name" value="TRANSFERASE CAF17, MITOCHONDRIAL-RELATED"/>
    <property type="match status" value="1"/>
</dbReference>
<dbReference type="InterPro" id="IPR006222">
    <property type="entry name" value="GCVT_N"/>
</dbReference>
<evidence type="ECO:0000313" key="4">
    <source>
        <dbReference type="Proteomes" id="UP000617628"/>
    </source>
</evidence>
<dbReference type="GO" id="GO:0016226">
    <property type="term" value="P:iron-sulfur cluster assembly"/>
    <property type="evidence" value="ECO:0007669"/>
    <property type="project" value="TreeGrafter"/>
</dbReference>
<dbReference type="InterPro" id="IPR045179">
    <property type="entry name" value="YgfZ/GcvT"/>
</dbReference>
<protein>
    <recommendedName>
        <fullName evidence="2">GCVT N-terminal domain-containing protein</fullName>
    </recommendedName>
</protein>
<dbReference type="Gene3D" id="3.30.1360.120">
    <property type="entry name" value="Probable tRNA modification gtpase trme, domain 1"/>
    <property type="match status" value="1"/>
</dbReference>
<evidence type="ECO:0000259" key="2">
    <source>
        <dbReference type="Pfam" id="PF01571"/>
    </source>
</evidence>
<evidence type="ECO:0000313" key="3">
    <source>
        <dbReference type="EMBL" id="MBK1876887.1"/>
    </source>
</evidence>
<evidence type="ECO:0000256" key="1">
    <source>
        <dbReference type="ARBA" id="ARBA00022946"/>
    </source>
</evidence>
<proteinExistence type="predicted"/>
<feature type="domain" description="GCVT N-terminal" evidence="2">
    <location>
        <begin position="17"/>
        <end position="109"/>
    </location>
</feature>